<dbReference type="InterPro" id="IPR001611">
    <property type="entry name" value="Leu-rich_rpt"/>
</dbReference>
<dbReference type="SUPFAM" id="SSF57850">
    <property type="entry name" value="RING/U-box"/>
    <property type="match status" value="1"/>
</dbReference>
<keyword evidence="3 5" id="KW-0863">Zinc-finger</keyword>
<feature type="compositionally biased region" description="Basic and acidic residues" evidence="7">
    <location>
        <begin position="626"/>
        <end position="635"/>
    </location>
</feature>
<dbReference type="GO" id="GO:0008270">
    <property type="term" value="F:zinc ion binding"/>
    <property type="evidence" value="ECO:0007669"/>
    <property type="project" value="UniProtKB-KW"/>
</dbReference>
<feature type="coiled-coil region" evidence="6">
    <location>
        <begin position="479"/>
        <end position="531"/>
    </location>
</feature>
<dbReference type="SMART" id="SM00369">
    <property type="entry name" value="LRR_TYP"/>
    <property type="match status" value="3"/>
</dbReference>
<evidence type="ECO:0000256" key="2">
    <source>
        <dbReference type="ARBA" id="ARBA00022737"/>
    </source>
</evidence>
<comment type="caution">
    <text evidence="10">The sequence shown here is derived from an EMBL/GenBank/DDBJ whole genome shotgun (WGS) entry which is preliminary data.</text>
</comment>
<dbReference type="InterPro" id="IPR013761">
    <property type="entry name" value="SAM/pointed_sf"/>
</dbReference>
<dbReference type="Proteomes" id="UP000275408">
    <property type="component" value="Unassembled WGS sequence"/>
</dbReference>
<dbReference type="Pfam" id="PF23598">
    <property type="entry name" value="LRR_14"/>
    <property type="match status" value="1"/>
</dbReference>
<evidence type="ECO:0000256" key="3">
    <source>
        <dbReference type="ARBA" id="ARBA00022771"/>
    </source>
</evidence>
<dbReference type="PROSITE" id="PS50105">
    <property type="entry name" value="SAM_DOMAIN"/>
    <property type="match status" value="1"/>
</dbReference>
<dbReference type="SMART" id="SM00454">
    <property type="entry name" value="SAM"/>
    <property type="match status" value="1"/>
</dbReference>
<evidence type="ECO:0000313" key="11">
    <source>
        <dbReference type="Proteomes" id="UP000275408"/>
    </source>
</evidence>
<evidence type="ECO:0008006" key="12">
    <source>
        <dbReference type="Google" id="ProtNLM"/>
    </source>
</evidence>
<dbReference type="PROSITE" id="PS50089">
    <property type="entry name" value="ZF_RING_2"/>
    <property type="match status" value="1"/>
</dbReference>
<organism evidence="10 11">
    <name type="scientific">Pocillopora damicornis</name>
    <name type="common">Cauliflower coral</name>
    <name type="synonym">Millepora damicornis</name>
    <dbReference type="NCBI Taxonomy" id="46731"/>
    <lineage>
        <taxon>Eukaryota</taxon>
        <taxon>Metazoa</taxon>
        <taxon>Cnidaria</taxon>
        <taxon>Anthozoa</taxon>
        <taxon>Hexacorallia</taxon>
        <taxon>Scleractinia</taxon>
        <taxon>Astrocoeniina</taxon>
        <taxon>Pocilloporidae</taxon>
        <taxon>Pocillopora</taxon>
    </lineage>
</organism>
<proteinExistence type="predicted"/>
<feature type="domain" description="SAM" evidence="9">
    <location>
        <begin position="564"/>
        <end position="622"/>
    </location>
</feature>
<dbReference type="InterPro" id="IPR013083">
    <property type="entry name" value="Znf_RING/FYVE/PHD"/>
</dbReference>
<dbReference type="InterPro" id="IPR050216">
    <property type="entry name" value="LRR_domain-containing"/>
</dbReference>
<sequence length="710" mass="80491">MPLFKSRKVSKDESKKRVERCMVVAKDSPDPAFDLSKCGATEVPKGVYSLCRVLQKEALLLFDNDLSNLKGGGDLKDLSNLRVLDLHDNHITALPAAIDVLKSLQVLNVQGNKLKAVPPSIGNLASLQSLILQANDLRGLPPEIGNLKSLRTLNISENSNLPGVPPTLARVRTLENIILDVNIVSFPPRDVAAEGTASIMKYLCKVAEIEYVPPSKHLLNVLGNGTASNKQLNPTPVDDLVASTLSKHEAEKERRRQQMIEIEKQLHETELEQQALAAAASKQRTDLMDKIRMAEAEIDDLTLMQQQQQEVERKKLVSAMAADEQLTNDTVAMILQLDSRAQKAEMILDEMEKERMRTEQLVKVTQEEAEKLRKEEMLVSMARLLESQESQSRLIREYERARDRTASQAMNEALEEDVRLLGILNEQYEDRDTLISEISKEERAQMEAIQVLQLQTDAKHRRITGQISMLQDELTKLTLTELEKKDERQDAERAALESRREALTGLMVQLVSEQQKREDELMKRLVEMEHKRETDIEDYWLIQYQRLLESKPDTLLAKQCDGVISDILAEAEAQDYASHFARHRITWEMLKTMTDQELKELGIHELGVRKAIMNVVQERLRFDSKAKEKESKIENPEVPVPQPPSSNTPVAPIVEHRDMTTECVICMDQRSDVVLLNCGHVCCCFNCSSSITSCPMCRNPVVQRIRIFVS</sequence>
<dbReference type="OrthoDB" id="1711136at2759"/>
<evidence type="ECO:0000256" key="1">
    <source>
        <dbReference type="ARBA" id="ARBA00022614"/>
    </source>
</evidence>
<evidence type="ECO:0000256" key="4">
    <source>
        <dbReference type="ARBA" id="ARBA00022833"/>
    </source>
</evidence>
<feature type="region of interest" description="Disordered" evidence="7">
    <location>
        <begin position="626"/>
        <end position="648"/>
    </location>
</feature>
<gene>
    <name evidence="10" type="ORF">pdam_00010713</name>
</gene>
<dbReference type="SUPFAM" id="SSF52058">
    <property type="entry name" value="L domain-like"/>
    <property type="match status" value="1"/>
</dbReference>
<dbReference type="STRING" id="46731.A0A3M6UJZ9"/>
<keyword evidence="3 5" id="KW-0479">Metal-binding</keyword>
<feature type="coiled-coil region" evidence="6">
    <location>
        <begin position="334"/>
        <end position="375"/>
    </location>
</feature>
<dbReference type="Pfam" id="PF13920">
    <property type="entry name" value="zf-C3HC4_3"/>
    <property type="match status" value="1"/>
</dbReference>
<name>A0A3M6UJZ9_POCDA</name>
<evidence type="ECO:0000259" key="8">
    <source>
        <dbReference type="PROSITE" id="PS50089"/>
    </source>
</evidence>
<evidence type="ECO:0000256" key="6">
    <source>
        <dbReference type="SAM" id="Coils"/>
    </source>
</evidence>
<feature type="domain" description="RING-type" evidence="8">
    <location>
        <begin position="663"/>
        <end position="698"/>
    </location>
</feature>
<dbReference type="SMART" id="SM00184">
    <property type="entry name" value="RING"/>
    <property type="match status" value="1"/>
</dbReference>
<dbReference type="InterPro" id="IPR003591">
    <property type="entry name" value="Leu-rich_rpt_typical-subtyp"/>
</dbReference>
<dbReference type="EMBL" id="RCHS01001361">
    <property type="protein sequence ID" value="RMX53945.1"/>
    <property type="molecule type" value="Genomic_DNA"/>
</dbReference>
<dbReference type="Pfam" id="PF00536">
    <property type="entry name" value="SAM_1"/>
    <property type="match status" value="1"/>
</dbReference>
<dbReference type="PANTHER" id="PTHR48051:SF47">
    <property type="entry name" value="LEUCINE RICH REPEAT AND STERILE ALPHA MOTIF CONTAINING 1"/>
    <property type="match status" value="1"/>
</dbReference>
<evidence type="ECO:0000259" key="9">
    <source>
        <dbReference type="PROSITE" id="PS50105"/>
    </source>
</evidence>
<keyword evidence="11" id="KW-1185">Reference proteome</keyword>
<dbReference type="Gene3D" id="3.30.40.10">
    <property type="entry name" value="Zinc/RING finger domain, C3HC4 (zinc finger)"/>
    <property type="match status" value="1"/>
</dbReference>
<evidence type="ECO:0000313" key="10">
    <source>
        <dbReference type="EMBL" id="RMX53945.1"/>
    </source>
</evidence>
<accession>A0A3M6UJZ9</accession>
<dbReference type="AlphaFoldDB" id="A0A3M6UJZ9"/>
<dbReference type="PROSITE" id="PS51450">
    <property type="entry name" value="LRR"/>
    <property type="match status" value="1"/>
</dbReference>
<dbReference type="Gene3D" id="1.10.150.50">
    <property type="entry name" value="Transcription Factor, Ets-1"/>
    <property type="match status" value="1"/>
</dbReference>
<reference evidence="10 11" key="1">
    <citation type="journal article" date="2018" name="Sci. Rep.">
        <title>Comparative analysis of the Pocillopora damicornis genome highlights role of immune system in coral evolution.</title>
        <authorList>
            <person name="Cunning R."/>
            <person name="Bay R.A."/>
            <person name="Gillette P."/>
            <person name="Baker A.C."/>
            <person name="Traylor-Knowles N."/>
        </authorList>
    </citation>
    <scope>NUCLEOTIDE SEQUENCE [LARGE SCALE GENOMIC DNA]</scope>
    <source>
        <strain evidence="10">RSMAS</strain>
        <tissue evidence="10">Whole animal</tissue>
    </source>
</reference>
<dbReference type="CDD" id="cd16515">
    <property type="entry name" value="RING-HC_LRSAM1"/>
    <property type="match status" value="1"/>
</dbReference>
<keyword evidence="1" id="KW-0433">Leucine-rich repeat</keyword>
<dbReference type="InterPro" id="IPR055414">
    <property type="entry name" value="LRR_R13L4/SHOC2-like"/>
</dbReference>
<dbReference type="InterPro" id="IPR001660">
    <property type="entry name" value="SAM"/>
</dbReference>
<keyword evidence="2" id="KW-0677">Repeat</keyword>
<dbReference type="PANTHER" id="PTHR48051">
    <property type="match status" value="1"/>
</dbReference>
<dbReference type="GO" id="GO:0005737">
    <property type="term" value="C:cytoplasm"/>
    <property type="evidence" value="ECO:0007669"/>
    <property type="project" value="TreeGrafter"/>
</dbReference>
<feature type="coiled-coil region" evidence="6">
    <location>
        <begin position="245"/>
        <end position="304"/>
    </location>
</feature>
<keyword evidence="6" id="KW-0175">Coiled coil</keyword>
<evidence type="ECO:0000256" key="7">
    <source>
        <dbReference type="SAM" id="MobiDB-lite"/>
    </source>
</evidence>
<dbReference type="InterPro" id="IPR001841">
    <property type="entry name" value="Znf_RING"/>
</dbReference>
<evidence type="ECO:0000256" key="5">
    <source>
        <dbReference type="PROSITE-ProRule" id="PRU00175"/>
    </source>
</evidence>
<keyword evidence="4" id="KW-0862">Zinc</keyword>
<dbReference type="Gene3D" id="3.80.10.10">
    <property type="entry name" value="Ribonuclease Inhibitor"/>
    <property type="match status" value="1"/>
</dbReference>
<dbReference type="InterPro" id="IPR032675">
    <property type="entry name" value="LRR_dom_sf"/>
</dbReference>
<protein>
    <recommendedName>
        <fullName evidence="12">RING-type domain-containing protein</fullName>
    </recommendedName>
</protein>
<dbReference type="SUPFAM" id="SSF47769">
    <property type="entry name" value="SAM/Pointed domain"/>
    <property type="match status" value="1"/>
</dbReference>